<dbReference type="Pfam" id="PF12883">
    <property type="entry name" value="DUF3828"/>
    <property type="match status" value="1"/>
</dbReference>
<comment type="caution">
    <text evidence="2">The sequence shown here is derived from an EMBL/GenBank/DDBJ whole genome shotgun (WGS) entry which is preliminary data.</text>
</comment>
<evidence type="ECO:0000259" key="1">
    <source>
        <dbReference type="Pfam" id="PF12883"/>
    </source>
</evidence>
<gene>
    <name evidence="2" type="ORF">GALL_491420</name>
</gene>
<reference evidence="2" key="1">
    <citation type="submission" date="2016-10" db="EMBL/GenBank/DDBJ databases">
        <title>Sequence of Gallionella enrichment culture.</title>
        <authorList>
            <person name="Poehlein A."/>
            <person name="Muehling M."/>
            <person name="Daniel R."/>
        </authorList>
    </citation>
    <scope>NUCLEOTIDE SEQUENCE</scope>
</reference>
<feature type="domain" description="DUF3828" evidence="1">
    <location>
        <begin position="63"/>
        <end position="178"/>
    </location>
</feature>
<accession>A0A1J5PCA1</accession>
<dbReference type="EMBL" id="MLJW01004830">
    <property type="protein sequence ID" value="OIQ69257.1"/>
    <property type="molecule type" value="Genomic_DNA"/>
</dbReference>
<sequence length="200" mass="21630">MTIFGYAHEGRIFVYKQGLFDARLRMITRRTLILTGLLAGATTQRADAAQPSPSDPVGIINAIYTRAAKGKGDGGGAFIIENKAAKAKYLSKSLIELWAKADANTPKGDVGPIDFDPVTNSQDPDVKSFNVVAEKLDADKAVIAVTISGRMPRARPTDNTIRYTFVGEDSKWKIDNISGTIDGEAWSIRDLLGESLKDLA</sequence>
<evidence type="ECO:0000313" key="2">
    <source>
        <dbReference type="EMBL" id="OIQ69257.1"/>
    </source>
</evidence>
<name>A0A1J5PCA1_9ZZZZ</name>
<organism evidence="2">
    <name type="scientific">mine drainage metagenome</name>
    <dbReference type="NCBI Taxonomy" id="410659"/>
    <lineage>
        <taxon>unclassified sequences</taxon>
        <taxon>metagenomes</taxon>
        <taxon>ecological metagenomes</taxon>
    </lineage>
</organism>
<dbReference type="Gene3D" id="3.10.450.50">
    <property type="match status" value="1"/>
</dbReference>
<proteinExistence type="predicted"/>
<dbReference type="AlphaFoldDB" id="A0A1J5PCA1"/>
<protein>
    <recommendedName>
        <fullName evidence="1">DUF3828 domain-containing protein</fullName>
    </recommendedName>
</protein>
<dbReference type="InterPro" id="IPR024289">
    <property type="entry name" value="DUF3828"/>
</dbReference>